<evidence type="ECO:0000256" key="1">
    <source>
        <dbReference type="SAM" id="Phobius"/>
    </source>
</evidence>
<protein>
    <submittedName>
        <fullName evidence="2">Uncharacterized protein</fullName>
    </submittedName>
</protein>
<name>A0A0K2TCR4_LEPSM</name>
<accession>A0A0K2TCR4</accession>
<dbReference type="EMBL" id="HACA01006279">
    <property type="protein sequence ID" value="CDW23640.1"/>
    <property type="molecule type" value="Transcribed_RNA"/>
</dbReference>
<keyword evidence="1" id="KW-0472">Membrane</keyword>
<feature type="transmembrane region" description="Helical" evidence="1">
    <location>
        <begin position="18"/>
        <end position="35"/>
    </location>
</feature>
<evidence type="ECO:0000313" key="2">
    <source>
        <dbReference type="EMBL" id="CDW23640.1"/>
    </source>
</evidence>
<reference evidence="2" key="1">
    <citation type="submission" date="2014-05" db="EMBL/GenBank/DDBJ databases">
        <authorList>
            <person name="Chronopoulou M."/>
        </authorList>
    </citation>
    <scope>NUCLEOTIDE SEQUENCE</scope>
    <source>
        <tissue evidence="2">Whole organism</tissue>
    </source>
</reference>
<organism evidence="2">
    <name type="scientific">Lepeophtheirus salmonis</name>
    <name type="common">Salmon louse</name>
    <name type="synonym">Caligus salmonis</name>
    <dbReference type="NCBI Taxonomy" id="72036"/>
    <lineage>
        <taxon>Eukaryota</taxon>
        <taxon>Metazoa</taxon>
        <taxon>Ecdysozoa</taxon>
        <taxon>Arthropoda</taxon>
        <taxon>Crustacea</taxon>
        <taxon>Multicrustacea</taxon>
        <taxon>Hexanauplia</taxon>
        <taxon>Copepoda</taxon>
        <taxon>Siphonostomatoida</taxon>
        <taxon>Caligidae</taxon>
        <taxon>Lepeophtheirus</taxon>
    </lineage>
</organism>
<sequence>KILVLLISISPYFENSNIFSSTILYLVIFFSRYVVYQCYQHILFFFI</sequence>
<dbReference type="AlphaFoldDB" id="A0A0K2TCR4"/>
<keyword evidence="1" id="KW-1133">Transmembrane helix</keyword>
<keyword evidence="1" id="KW-0812">Transmembrane</keyword>
<proteinExistence type="predicted"/>
<feature type="non-terminal residue" evidence="2">
    <location>
        <position position="1"/>
    </location>
</feature>